<evidence type="ECO:0000256" key="1">
    <source>
        <dbReference type="SAM" id="MobiDB-lite"/>
    </source>
</evidence>
<dbReference type="OrthoDB" id="1932439at2759"/>
<protein>
    <submittedName>
        <fullName evidence="2">Uncharacterized protein</fullName>
    </submittedName>
</protein>
<dbReference type="PANTHER" id="PTHR33978:SF4">
    <property type="entry name" value="SERINE_THREONINE-KINASE"/>
    <property type="match status" value="1"/>
</dbReference>
<sequence>MEKPKEQKRDKSEEEAKSRIWDCDSSLYDSFELKSFKRQLDSAIVSSSRTLSMPHLSDRRPPPPPQVAPSKKPSKFSRSFNKLLRSVFRSKPHPTSLFRVQEPFFFYDKSDALSTIPEASEIDYAGVSPDVNSLVKRSTSDRFSASSLGISCA</sequence>
<accession>A0A438E602</accession>
<reference evidence="2 3" key="1">
    <citation type="journal article" date="2018" name="PLoS Genet.">
        <title>Population sequencing reveals clonal diversity and ancestral inbreeding in the grapevine cultivar Chardonnay.</title>
        <authorList>
            <person name="Roach M.J."/>
            <person name="Johnson D.L."/>
            <person name="Bohlmann J."/>
            <person name="van Vuuren H.J."/>
            <person name="Jones S.J."/>
            <person name="Pretorius I.S."/>
            <person name="Schmidt S.A."/>
            <person name="Borneman A.R."/>
        </authorList>
    </citation>
    <scope>NUCLEOTIDE SEQUENCE [LARGE SCALE GENOMIC DNA]</scope>
    <source>
        <strain evidence="3">cv. Chardonnay</strain>
        <tissue evidence="2">Leaf</tissue>
    </source>
</reference>
<dbReference type="KEGG" id="vvi:104881257"/>
<dbReference type="EMBL" id="QGNW01001385">
    <property type="protein sequence ID" value="RVW43181.1"/>
    <property type="molecule type" value="Genomic_DNA"/>
</dbReference>
<proteinExistence type="predicted"/>
<feature type="region of interest" description="Disordered" evidence="1">
    <location>
        <begin position="49"/>
        <end position="75"/>
    </location>
</feature>
<dbReference type="Proteomes" id="UP000288805">
    <property type="component" value="Unassembled WGS sequence"/>
</dbReference>
<dbReference type="PANTHER" id="PTHR33978">
    <property type="entry name" value="SERINE/THREONINE-KINASE"/>
    <property type="match status" value="1"/>
</dbReference>
<comment type="caution">
    <text evidence="2">The sequence shown here is derived from an EMBL/GenBank/DDBJ whole genome shotgun (WGS) entry which is preliminary data.</text>
</comment>
<evidence type="ECO:0000313" key="3">
    <source>
        <dbReference type="Proteomes" id="UP000288805"/>
    </source>
</evidence>
<dbReference type="AlphaFoldDB" id="A0A438E602"/>
<name>A0A438E602_VITVI</name>
<evidence type="ECO:0000313" key="2">
    <source>
        <dbReference type="EMBL" id="RVW43181.1"/>
    </source>
</evidence>
<organism evidence="2 3">
    <name type="scientific">Vitis vinifera</name>
    <name type="common">Grape</name>
    <dbReference type="NCBI Taxonomy" id="29760"/>
    <lineage>
        <taxon>Eukaryota</taxon>
        <taxon>Viridiplantae</taxon>
        <taxon>Streptophyta</taxon>
        <taxon>Embryophyta</taxon>
        <taxon>Tracheophyta</taxon>
        <taxon>Spermatophyta</taxon>
        <taxon>Magnoliopsida</taxon>
        <taxon>eudicotyledons</taxon>
        <taxon>Gunneridae</taxon>
        <taxon>Pentapetalae</taxon>
        <taxon>rosids</taxon>
        <taxon>Vitales</taxon>
        <taxon>Vitaceae</taxon>
        <taxon>Viteae</taxon>
        <taxon>Vitis</taxon>
    </lineage>
</organism>
<gene>
    <name evidence="2" type="ORF">CK203_078683</name>
</gene>